<dbReference type="eggNOG" id="arCOG02100">
    <property type="taxonomic scope" value="Archaea"/>
</dbReference>
<dbReference type="SUPFAM" id="SSF46785">
    <property type="entry name" value="Winged helix' DNA-binding domain"/>
    <property type="match status" value="1"/>
</dbReference>
<reference evidence="6 7" key="1">
    <citation type="journal article" date="2010" name="Stand. Genomic Sci.">
        <title>Complete genome sequence of Methanoplanus petrolearius type strain (SEBR 4847).</title>
        <authorList>
            <person name="Brambilla E."/>
            <person name="Djao O.D."/>
            <person name="Daligault H."/>
            <person name="Lapidus A."/>
            <person name="Lucas S."/>
            <person name="Hammon N."/>
            <person name="Nolan M."/>
            <person name="Tice H."/>
            <person name="Cheng J.F."/>
            <person name="Han C."/>
            <person name="Tapia R."/>
            <person name="Goodwin L."/>
            <person name="Pitluck S."/>
            <person name="Liolios K."/>
            <person name="Ivanova N."/>
            <person name="Mavromatis K."/>
            <person name="Mikhailova N."/>
            <person name="Pati A."/>
            <person name="Chen A."/>
            <person name="Palaniappan K."/>
            <person name="Land M."/>
            <person name="Hauser L."/>
            <person name="Chang Y.J."/>
            <person name="Jeffries C.D."/>
            <person name="Rohde M."/>
            <person name="Spring S."/>
            <person name="Sikorski J."/>
            <person name="Goker M."/>
            <person name="Woyke T."/>
            <person name="Bristow J."/>
            <person name="Eisen J.A."/>
            <person name="Markowitz V."/>
            <person name="Hugenholtz P."/>
            <person name="Kyrpides N.C."/>
            <person name="Klenk H.P."/>
        </authorList>
    </citation>
    <scope>NUCLEOTIDE SEQUENCE [LARGE SCALE GENOMIC DNA]</scope>
    <source>
        <strain evidence="7">DSM 11571 / OCM 486 / SEBR 4847</strain>
    </source>
</reference>
<accession>E1RFC2</accession>
<dbReference type="STRING" id="679926.Mpet_0293"/>
<protein>
    <submittedName>
        <fullName evidence="6">Iron (Metal) dependent repressor, DtxR family</fullName>
    </submittedName>
</protein>
<dbReference type="InterPro" id="IPR036390">
    <property type="entry name" value="WH_DNA-bd_sf"/>
</dbReference>
<dbReference type="Pfam" id="PF01325">
    <property type="entry name" value="Fe_dep_repress"/>
    <property type="match status" value="1"/>
</dbReference>
<comment type="similarity">
    <text evidence="1">Belongs to the DtxR/MntR family.</text>
</comment>
<dbReference type="KEGG" id="mpi:Mpet_0293"/>
<dbReference type="GeneID" id="9742736"/>
<evidence type="ECO:0000256" key="4">
    <source>
        <dbReference type="ARBA" id="ARBA00023163"/>
    </source>
</evidence>
<dbReference type="PROSITE" id="PS50944">
    <property type="entry name" value="HTH_DTXR"/>
    <property type="match status" value="1"/>
</dbReference>
<keyword evidence="4" id="KW-0804">Transcription</keyword>
<dbReference type="Pfam" id="PF02742">
    <property type="entry name" value="Fe_dep_repr_C"/>
    <property type="match status" value="1"/>
</dbReference>
<dbReference type="InterPro" id="IPR001367">
    <property type="entry name" value="Fe_dep_repressor"/>
</dbReference>
<evidence type="ECO:0000256" key="3">
    <source>
        <dbReference type="ARBA" id="ARBA00023125"/>
    </source>
</evidence>
<keyword evidence="2" id="KW-0805">Transcription regulation</keyword>
<dbReference type="PANTHER" id="PTHR33238">
    <property type="entry name" value="IRON (METAL) DEPENDENT REPRESSOR, DTXR FAMILY"/>
    <property type="match status" value="1"/>
</dbReference>
<dbReference type="HOGENOM" id="CLU_069532_3_0_2"/>
<dbReference type="Gene3D" id="1.10.10.10">
    <property type="entry name" value="Winged helix-like DNA-binding domain superfamily/Winged helix DNA-binding domain"/>
    <property type="match status" value="1"/>
</dbReference>
<organism evidence="6 7">
    <name type="scientific">Methanolacinia petrolearia (strain DSM 11571 / OCM 486 / SEBR 4847)</name>
    <name type="common">Methanoplanus petrolearius</name>
    <dbReference type="NCBI Taxonomy" id="679926"/>
    <lineage>
        <taxon>Archaea</taxon>
        <taxon>Methanobacteriati</taxon>
        <taxon>Methanobacteriota</taxon>
        <taxon>Stenosarchaea group</taxon>
        <taxon>Methanomicrobia</taxon>
        <taxon>Methanomicrobiales</taxon>
        <taxon>Methanomicrobiaceae</taxon>
        <taxon>Methanolacinia</taxon>
    </lineage>
</organism>
<dbReference type="GO" id="GO:0046983">
    <property type="term" value="F:protein dimerization activity"/>
    <property type="evidence" value="ECO:0007669"/>
    <property type="project" value="InterPro"/>
</dbReference>
<name>E1RFC2_METP4</name>
<dbReference type="EMBL" id="CP002117">
    <property type="protein sequence ID" value="ADN35070.1"/>
    <property type="molecule type" value="Genomic_DNA"/>
</dbReference>
<evidence type="ECO:0000313" key="6">
    <source>
        <dbReference type="EMBL" id="ADN35070.1"/>
    </source>
</evidence>
<evidence type="ECO:0000313" key="7">
    <source>
        <dbReference type="Proteomes" id="UP000006565"/>
    </source>
</evidence>
<dbReference type="GO" id="GO:0003700">
    <property type="term" value="F:DNA-binding transcription factor activity"/>
    <property type="evidence" value="ECO:0007669"/>
    <property type="project" value="InterPro"/>
</dbReference>
<dbReference type="PANTHER" id="PTHR33238:SF7">
    <property type="entry name" value="IRON-DEPENDENT TRANSCRIPTIONAL REGULATOR"/>
    <property type="match status" value="1"/>
</dbReference>
<dbReference type="Gene3D" id="1.10.60.10">
    <property type="entry name" value="Iron dependent repressor, metal binding and dimerisation domain"/>
    <property type="match status" value="1"/>
</dbReference>
<dbReference type="InterPro" id="IPR036421">
    <property type="entry name" value="Fe_dep_repressor_sf"/>
</dbReference>
<dbReference type="InterPro" id="IPR036388">
    <property type="entry name" value="WH-like_DNA-bd_sf"/>
</dbReference>
<dbReference type="Proteomes" id="UP000006565">
    <property type="component" value="Chromosome"/>
</dbReference>
<proteinExistence type="inferred from homology"/>
<dbReference type="SMART" id="SM00529">
    <property type="entry name" value="HTH_DTXR"/>
    <property type="match status" value="1"/>
</dbReference>
<evidence type="ECO:0000256" key="1">
    <source>
        <dbReference type="ARBA" id="ARBA00007871"/>
    </source>
</evidence>
<dbReference type="InterPro" id="IPR050536">
    <property type="entry name" value="DtxR_MntR_Metal-Reg"/>
</dbReference>
<dbReference type="InterPro" id="IPR022687">
    <property type="entry name" value="HTH_DTXR"/>
</dbReference>
<feature type="domain" description="HTH dtxR-type" evidence="5">
    <location>
        <begin position="7"/>
        <end position="68"/>
    </location>
</feature>
<gene>
    <name evidence="6" type="ordered locus">Mpet_0293</name>
</gene>
<dbReference type="SUPFAM" id="SSF47979">
    <property type="entry name" value="Iron-dependent repressor protein, dimerization domain"/>
    <property type="match status" value="1"/>
</dbReference>
<dbReference type="InterPro" id="IPR022689">
    <property type="entry name" value="Iron_dep_repressor"/>
</dbReference>
<dbReference type="GO" id="GO:0046914">
    <property type="term" value="F:transition metal ion binding"/>
    <property type="evidence" value="ECO:0007669"/>
    <property type="project" value="InterPro"/>
</dbReference>
<keyword evidence="7" id="KW-1185">Reference proteome</keyword>
<evidence type="ECO:0000256" key="2">
    <source>
        <dbReference type="ARBA" id="ARBA00023015"/>
    </source>
</evidence>
<sequence>MSGKIHLSRKAEDYLEAIYVVSREKGYARTKDVAAELKVSPSSVVEMFRKLDKQGLVRYRKYEGVVPNPEGLRIGKMIKSRHDTLKAFFMRIGVPEDIADEDACMMEHELNPRSIEQIQFLLNFVDERADRSHTFADFEAYCRIRRSEEDKSDL</sequence>
<dbReference type="RefSeq" id="WP_013328249.1">
    <property type="nucleotide sequence ID" value="NC_014507.1"/>
</dbReference>
<keyword evidence="3" id="KW-0238">DNA-binding</keyword>
<evidence type="ECO:0000259" key="5">
    <source>
        <dbReference type="PROSITE" id="PS50944"/>
    </source>
</evidence>
<dbReference type="GO" id="GO:0003677">
    <property type="term" value="F:DNA binding"/>
    <property type="evidence" value="ECO:0007669"/>
    <property type="project" value="UniProtKB-KW"/>
</dbReference>
<dbReference type="AlphaFoldDB" id="E1RFC2"/>